<feature type="non-terminal residue" evidence="3">
    <location>
        <position position="75"/>
    </location>
</feature>
<dbReference type="EMBL" id="LSRQ01002087">
    <property type="protein sequence ID" value="OAY75487.1"/>
    <property type="molecule type" value="Genomic_DNA"/>
</dbReference>
<comment type="caution">
    <text evidence="3">The sequence shown here is derived from an EMBL/GenBank/DDBJ whole genome shotgun (WGS) entry which is preliminary data.</text>
</comment>
<sequence>MCDLVARTGRHQQRYEDGCRLVAGCIPFRYRGFDETCDDKVKAVEVLMINSQSGPGLLFPKVRYSRLCDVACIKK</sequence>
<reference evidence="3 4" key="1">
    <citation type="journal article" date="2016" name="DNA Res.">
        <title>The draft genome of MD-2 pineapple using hybrid error correction of long reads.</title>
        <authorList>
            <person name="Redwan R.M."/>
            <person name="Saidin A."/>
            <person name="Kumar S.V."/>
        </authorList>
    </citation>
    <scope>NUCLEOTIDE SEQUENCE [LARGE SCALE GENOMIC DNA]</scope>
    <source>
        <strain evidence="4">cv. MD2</strain>
        <tissue evidence="3">Leaf</tissue>
    </source>
</reference>
<keyword evidence="2 3" id="KW-0378">Hydrolase</keyword>
<accession>A0A199VEE2</accession>
<proteinExistence type="predicted"/>
<protein>
    <submittedName>
        <fullName evidence="3">Nudix hydrolase 16, mitochondrial</fullName>
    </submittedName>
</protein>
<dbReference type="GO" id="GO:0016787">
    <property type="term" value="F:hydrolase activity"/>
    <property type="evidence" value="ECO:0007669"/>
    <property type="project" value="UniProtKB-KW"/>
</dbReference>
<gene>
    <name evidence="3" type="ORF">ACMD2_10491</name>
</gene>
<evidence type="ECO:0000313" key="3">
    <source>
        <dbReference type="EMBL" id="OAY75487.1"/>
    </source>
</evidence>
<keyword evidence="1" id="KW-0479">Metal-binding</keyword>
<name>A0A199VEE2_ANACO</name>
<evidence type="ECO:0000256" key="1">
    <source>
        <dbReference type="ARBA" id="ARBA00022723"/>
    </source>
</evidence>
<dbReference type="AlphaFoldDB" id="A0A199VEE2"/>
<dbReference type="PANTHER" id="PTHR12629:SF0">
    <property type="entry name" value="DIPHOSPHOINOSITOL-POLYPHOSPHATE DIPHOSPHATASE"/>
    <property type="match status" value="1"/>
</dbReference>
<evidence type="ECO:0000313" key="4">
    <source>
        <dbReference type="Proteomes" id="UP000092600"/>
    </source>
</evidence>
<evidence type="ECO:0000256" key="2">
    <source>
        <dbReference type="ARBA" id="ARBA00022801"/>
    </source>
</evidence>
<dbReference type="GO" id="GO:0046872">
    <property type="term" value="F:metal ion binding"/>
    <property type="evidence" value="ECO:0007669"/>
    <property type="project" value="UniProtKB-KW"/>
</dbReference>
<dbReference type="Proteomes" id="UP000092600">
    <property type="component" value="Unassembled WGS sequence"/>
</dbReference>
<dbReference type="GO" id="GO:0005737">
    <property type="term" value="C:cytoplasm"/>
    <property type="evidence" value="ECO:0007669"/>
    <property type="project" value="TreeGrafter"/>
</dbReference>
<dbReference type="GO" id="GO:0005634">
    <property type="term" value="C:nucleus"/>
    <property type="evidence" value="ECO:0007669"/>
    <property type="project" value="TreeGrafter"/>
</dbReference>
<dbReference type="STRING" id="4615.A0A199VEE2"/>
<dbReference type="PANTHER" id="PTHR12629">
    <property type="entry name" value="DIPHOSPHOINOSITOL POLYPHOSPHATE PHOSPHOHYDROLASE"/>
    <property type="match status" value="1"/>
</dbReference>
<organism evidence="3 4">
    <name type="scientific">Ananas comosus</name>
    <name type="common">Pineapple</name>
    <name type="synonym">Ananas ananas</name>
    <dbReference type="NCBI Taxonomy" id="4615"/>
    <lineage>
        <taxon>Eukaryota</taxon>
        <taxon>Viridiplantae</taxon>
        <taxon>Streptophyta</taxon>
        <taxon>Embryophyta</taxon>
        <taxon>Tracheophyta</taxon>
        <taxon>Spermatophyta</taxon>
        <taxon>Magnoliopsida</taxon>
        <taxon>Liliopsida</taxon>
        <taxon>Poales</taxon>
        <taxon>Bromeliaceae</taxon>
        <taxon>Bromelioideae</taxon>
        <taxon>Ananas</taxon>
    </lineage>
</organism>